<dbReference type="OrthoDB" id="9802752at2"/>
<dbReference type="PANTHER" id="PTHR39426:SF1">
    <property type="entry name" value="HOMOLOGY TO DEATH-ON-CURING PROTEIN OF PHAGE P1"/>
    <property type="match status" value="1"/>
</dbReference>
<dbReference type="Pfam" id="PF02661">
    <property type="entry name" value="Fic"/>
    <property type="match status" value="1"/>
</dbReference>
<dbReference type="InterPro" id="IPR053737">
    <property type="entry name" value="Type_II_TA_Toxin"/>
</dbReference>
<feature type="domain" description="Fido" evidence="1">
    <location>
        <begin position="5"/>
        <end position="125"/>
    </location>
</feature>
<dbReference type="Proteomes" id="UP000187134">
    <property type="component" value="Unassembled WGS sequence"/>
</dbReference>
<dbReference type="GO" id="GO:0016301">
    <property type="term" value="F:kinase activity"/>
    <property type="evidence" value="ECO:0007669"/>
    <property type="project" value="InterPro"/>
</dbReference>
<dbReference type="Gene3D" id="1.20.120.1870">
    <property type="entry name" value="Fic/DOC protein, Fido domain"/>
    <property type="match status" value="1"/>
</dbReference>
<comment type="caution">
    <text evidence="2">The sequence shown here is derived from an EMBL/GenBank/DDBJ whole genome shotgun (WGS) entry which is preliminary data.</text>
</comment>
<dbReference type="SUPFAM" id="SSF140931">
    <property type="entry name" value="Fic-like"/>
    <property type="match status" value="1"/>
</dbReference>
<sequence>MPIFLTIEEVVAAHHFMMKKMNDTAQAGVKDSALLDSAINRPLQSLFGEDAYPSIFDKATALLESLVKNHCFYNGNKRTAYLVTKSFLRVNGYHLQMERKYAVEFMVKIAEGEYTFEKIVRLLEEHSVER</sequence>
<dbReference type="InterPro" id="IPR003812">
    <property type="entry name" value="Fido"/>
</dbReference>
<dbReference type="PROSITE" id="PS51459">
    <property type="entry name" value="FIDO"/>
    <property type="match status" value="1"/>
</dbReference>
<dbReference type="PANTHER" id="PTHR39426">
    <property type="entry name" value="HOMOLOGY TO DEATH-ON-CURING PROTEIN OF PHAGE P1"/>
    <property type="match status" value="1"/>
</dbReference>
<dbReference type="InterPro" id="IPR036597">
    <property type="entry name" value="Fido-like_dom_sf"/>
</dbReference>
<organism evidence="2 3">
    <name type="scientific">Paenibacillus amylolyticus</name>
    <dbReference type="NCBI Taxonomy" id="1451"/>
    <lineage>
        <taxon>Bacteria</taxon>
        <taxon>Bacillati</taxon>
        <taxon>Bacillota</taxon>
        <taxon>Bacilli</taxon>
        <taxon>Bacillales</taxon>
        <taxon>Paenibacillaceae</taxon>
        <taxon>Paenibacillus</taxon>
    </lineage>
</organism>
<dbReference type="EMBL" id="MRTJ01000018">
    <property type="protein sequence ID" value="OMF08390.1"/>
    <property type="molecule type" value="Genomic_DNA"/>
</dbReference>
<dbReference type="InterPro" id="IPR006440">
    <property type="entry name" value="Doc"/>
</dbReference>
<accession>A0A1R1BIH4</accession>
<reference evidence="2 3" key="1">
    <citation type="submission" date="2016-11" db="EMBL/GenBank/DDBJ databases">
        <title>Paenibacillus species isolates.</title>
        <authorList>
            <person name="Beno S.M."/>
        </authorList>
    </citation>
    <scope>NUCLEOTIDE SEQUENCE [LARGE SCALE GENOMIC DNA]</scope>
    <source>
        <strain evidence="2 3">FSL H8-0246</strain>
    </source>
</reference>
<evidence type="ECO:0000313" key="3">
    <source>
        <dbReference type="Proteomes" id="UP000187134"/>
    </source>
</evidence>
<protein>
    <submittedName>
        <fullName evidence="2">Death-on-curing protein</fullName>
    </submittedName>
</protein>
<name>A0A1R1BIH4_PAEAM</name>
<dbReference type="AlphaFoldDB" id="A0A1R1BIH4"/>
<evidence type="ECO:0000313" key="2">
    <source>
        <dbReference type="EMBL" id="OMF08390.1"/>
    </source>
</evidence>
<dbReference type="RefSeq" id="WP_076333871.1">
    <property type="nucleotide sequence ID" value="NZ_MRTJ01000018.1"/>
</dbReference>
<dbReference type="NCBIfam" id="TIGR01550">
    <property type="entry name" value="DOC_P1"/>
    <property type="match status" value="1"/>
</dbReference>
<dbReference type="PIRSF" id="PIRSF018297">
    <property type="entry name" value="Doc"/>
    <property type="match status" value="1"/>
</dbReference>
<proteinExistence type="predicted"/>
<evidence type="ECO:0000259" key="1">
    <source>
        <dbReference type="PROSITE" id="PS51459"/>
    </source>
</evidence>
<gene>
    <name evidence="2" type="ORF">BK131_26520</name>
</gene>